<dbReference type="InterPro" id="IPR001789">
    <property type="entry name" value="Sig_transdc_resp-reg_receiver"/>
</dbReference>
<dbReference type="InterPro" id="IPR050595">
    <property type="entry name" value="Bact_response_regulator"/>
</dbReference>
<dbReference type="SMART" id="SM00448">
    <property type="entry name" value="REC"/>
    <property type="match status" value="1"/>
</dbReference>
<dbReference type="Pfam" id="PF00072">
    <property type="entry name" value="Response_reg"/>
    <property type="match status" value="1"/>
</dbReference>
<dbReference type="PANTHER" id="PTHR44591:SF25">
    <property type="entry name" value="CHEMOTAXIS TWO-COMPONENT RESPONSE REGULATOR"/>
    <property type="match status" value="1"/>
</dbReference>
<comment type="caution">
    <text evidence="4">The sequence shown here is derived from an EMBL/GenBank/DDBJ whole genome shotgun (WGS) entry which is preliminary data.</text>
</comment>
<gene>
    <name evidence="4" type="ORF">Q8W34_06695</name>
</gene>
<dbReference type="EMBL" id="JAUYVT010000004">
    <property type="protein sequence ID" value="MDP2564315.1"/>
    <property type="molecule type" value="Genomic_DNA"/>
</dbReference>
<evidence type="ECO:0000259" key="3">
    <source>
        <dbReference type="PROSITE" id="PS50110"/>
    </source>
</evidence>
<sequence>MKKILIIDDSTSIRNLIKHALSEINDLEIVEAENGFEGLEEIKSHNFDVVLCDCDMPVMGGIETISKTRKTLYKSTPFIGLATKAELDKYNLMTQAGAESILIKPLSPKEIKSEVSEYVL</sequence>
<dbReference type="RefSeq" id="WP_305471596.1">
    <property type="nucleotide sequence ID" value="NZ_JAUYVT010000004.1"/>
</dbReference>
<keyword evidence="1 2" id="KW-0597">Phosphoprotein</keyword>
<proteinExistence type="predicted"/>
<keyword evidence="5" id="KW-1185">Reference proteome</keyword>
<dbReference type="Proteomes" id="UP001177212">
    <property type="component" value="Unassembled WGS sequence"/>
</dbReference>
<reference evidence="4" key="1">
    <citation type="submission" date="2023-07" db="EMBL/GenBank/DDBJ databases">
        <title>Genome content predicts the carbon catabolic preferences of heterotrophic bacteria.</title>
        <authorList>
            <person name="Gralka M."/>
        </authorList>
    </citation>
    <scope>NUCLEOTIDE SEQUENCE</scope>
    <source>
        <strain evidence="4">4G09</strain>
    </source>
</reference>
<protein>
    <submittedName>
        <fullName evidence="4">Response regulator</fullName>
    </submittedName>
</protein>
<dbReference type="PANTHER" id="PTHR44591">
    <property type="entry name" value="STRESS RESPONSE REGULATOR PROTEIN 1"/>
    <property type="match status" value="1"/>
</dbReference>
<name>A0ABT9FC23_9GAMM</name>
<evidence type="ECO:0000256" key="2">
    <source>
        <dbReference type="PROSITE-ProRule" id="PRU00169"/>
    </source>
</evidence>
<feature type="modified residue" description="4-aspartylphosphate" evidence="2">
    <location>
        <position position="53"/>
    </location>
</feature>
<dbReference type="SUPFAM" id="SSF52172">
    <property type="entry name" value="CheY-like"/>
    <property type="match status" value="1"/>
</dbReference>
<dbReference type="InterPro" id="IPR011006">
    <property type="entry name" value="CheY-like_superfamily"/>
</dbReference>
<dbReference type="PROSITE" id="PS50110">
    <property type="entry name" value="RESPONSE_REGULATORY"/>
    <property type="match status" value="1"/>
</dbReference>
<dbReference type="Gene3D" id="3.40.50.2300">
    <property type="match status" value="1"/>
</dbReference>
<evidence type="ECO:0000256" key="1">
    <source>
        <dbReference type="ARBA" id="ARBA00022553"/>
    </source>
</evidence>
<evidence type="ECO:0000313" key="5">
    <source>
        <dbReference type="Proteomes" id="UP001177212"/>
    </source>
</evidence>
<organism evidence="4 5">
    <name type="scientific">Pseudoalteromonas marina</name>
    <dbReference type="NCBI Taxonomy" id="267375"/>
    <lineage>
        <taxon>Bacteria</taxon>
        <taxon>Pseudomonadati</taxon>
        <taxon>Pseudomonadota</taxon>
        <taxon>Gammaproteobacteria</taxon>
        <taxon>Alteromonadales</taxon>
        <taxon>Pseudoalteromonadaceae</taxon>
        <taxon>Pseudoalteromonas</taxon>
    </lineage>
</organism>
<evidence type="ECO:0000313" key="4">
    <source>
        <dbReference type="EMBL" id="MDP2564315.1"/>
    </source>
</evidence>
<accession>A0ABT9FC23</accession>
<feature type="domain" description="Response regulatory" evidence="3">
    <location>
        <begin position="3"/>
        <end position="119"/>
    </location>
</feature>